<keyword evidence="1" id="KW-0614">Plasmid</keyword>
<keyword evidence="2" id="KW-1185">Reference proteome</keyword>
<accession>A0A2H5F5V4</accession>
<reference evidence="1 2" key="1">
    <citation type="journal article" date="2013" name="Antonie Van Leeuwenhoek">
        <title>Paracoccus zhejiangensis sp. nov., isolated from activated sludge in wastewater-treatment system.</title>
        <authorList>
            <person name="Wu Z.G."/>
            <person name="Zhang D.F."/>
            <person name="Liu Y.L."/>
            <person name="Wang F."/>
            <person name="Jiang X."/>
            <person name="Li C."/>
            <person name="Li S.P."/>
            <person name="Hong Q."/>
            <person name="Li W.J."/>
        </authorList>
    </citation>
    <scope>NUCLEOTIDE SEQUENCE [LARGE SCALE GENOMIC DNA]</scope>
    <source>
        <strain evidence="1 2">J6</strain>
        <plasmid evidence="2">Plasmid ppz03</plasmid>
    </source>
</reference>
<name>A0A2H5F5V4_9RHOB</name>
<proteinExistence type="predicted"/>
<geneLocation type="plasmid" evidence="2">
    <name>ppz03</name>
</geneLocation>
<dbReference type="EMBL" id="CP025433">
    <property type="protein sequence ID" value="AUH66932.1"/>
    <property type="molecule type" value="Genomic_DNA"/>
</dbReference>
<sequence>MRREPHGKRVDDLGADVVLDVEKVAKLPVVALRPDIGTGRQLYQLNANPDLLAFALNATIHHVGGSEMFHRVGDSFG</sequence>
<dbReference type="KEGG" id="pzh:CX676_21760"/>
<dbReference type="AlphaFoldDB" id="A0A2H5F5V4"/>
<organism evidence="1 2">
    <name type="scientific">Paracoccus zhejiangensis</name>
    <dbReference type="NCBI Taxonomy" id="1077935"/>
    <lineage>
        <taxon>Bacteria</taxon>
        <taxon>Pseudomonadati</taxon>
        <taxon>Pseudomonadota</taxon>
        <taxon>Alphaproteobacteria</taxon>
        <taxon>Rhodobacterales</taxon>
        <taxon>Paracoccaceae</taxon>
        <taxon>Paracoccus</taxon>
    </lineage>
</organism>
<dbReference type="RefSeq" id="WP_101754885.1">
    <property type="nucleotide sequence ID" value="NZ_CP025433.1"/>
</dbReference>
<evidence type="ECO:0000313" key="1">
    <source>
        <dbReference type="EMBL" id="AUH66932.1"/>
    </source>
</evidence>
<dbReference type="Proteomes" id="UP000234530">
    <property type="component" value="Plasmid pPZ03"/>
</dbReference>
<gene>
    <name evidence="1" type="ORF">CX676_21760</name>
</gene>
<evidence type="ECO:0000313" key="2">
    <source>
        <dbReference type="Proteomes" id="UP000234530"/>
    </source>
</evidence>
<protein>
    <submittedName>
        <fullName evidence="1">Uncharacterized protein</fullName>
    </submittedName>
</protein>